<protein>
    <submittedName>
        <fullName evidence="2">Protease</fullName>
    </submittedName>
</protein>
<feature type="compositionally biased region" description="Polar residues" evidence="1">
    <location>
        <begin position="1"/>
        <end position="11"/>
    </location>
</feature>
<accession>A0A8S5Q8B1</accession>
<organism evidence="2">
    <name type="scientific">Siphoviridae sp. cty3u30</name>
    <dbReference type="NCBI Taxonomy" id="2825744"/>
    <lineage>
        <taxon>Viruses</taxon>
        <taxon>Duplodnaviria</taxon>
        <taxon>Heunggongvirae</taxon>
        <taxon>Uroviricota</taxon>
        <taxon>Caudoviricetes</taxon>
    </lineage>
</organism>
<feature type="compositionally biased region" description="Low complexity" evidence="1">
    <location>
        <begin position="12"/>
        <end position="25"/>
    </location>
</feature>
<evidence type="ECO:0000256" key="1">
    <source>
        <dbReference type="SAM" id="MobiDB-lite"/>
    </source>
</evidence>
<proteinExistence type="predicted"/>
<sequence>MLRRSMAQSTRSTSASGSTMPSSLSDGGRGVKDLIKTLTAWDGAVRGDARHKQIVDAYNSYLPHPRGYTLTVKDDYCAATVSAAAILCGLTDVIPVECSCGEQMRWYQARGQWVEADNHVPRVGEQVFYCWTDGADYAKTDNTGAPNHTGIVTAVRGNTFDIFEGNMGTAHKCGTRRMAVNGRYIRGFGRPAYPTERAAPGVVELGDKGDAVGKLQEFLRACGYTLDVDQSFGPATQRAWGEYLAAWIRESTK</sequence>
<dbReference type="EMBL" id="BK015598">
    <property type="protein sequence ID" value="DAE15057.1"/>
    <property type="molecule type" value="Genomic_DNA"/>
</dbReference>
<keyword evidence="2" id="KW-0645">Protease</keyword>
<name>A0A8S5Q8B1_9CAUD</name>
<evidence type="ECO:0000313" key="2">
    <source>
        <dbReference type="EMBL" id="DAE15057.1"/>
    </source>
</evidence>
<dbReference type="Gene3D" id="1.10.101.10">
    <property type="entry name" value="PGBD-like superfamily/PGBD"/>
    <property type="match status" value="1"/>
</dbReference>
<dbReference type="GO" id="GO:0006508">
    <property type="term" value="P:proteolysis"/>
    <property type="evidence" value="ECO:0007669"/>
    <property type="project" value="UniProtKB-KW"/>
</dbReference>
<feature type="region of interest" description="Disordered" evidence="1">
    <location>
        <begin position="1"/>
        <end position="28"/>
    </location>
</feature>
<keyword evidence="2" id="KW-0378">Hydrolase</keyword>
<dbReference type="GO" id="GO:0008233">
    <property type="term" value="F:peptidase activity"/>
    <property type="evidence" value="ECO:0007669"/>
    <property type="project" value="UniProtKB-KW"/>
</dbReference>
<dbReference type="InterPro" id="IPR036366">
    <property type="entry name" value="PGBDSf"/>
</dbReference>
<reference evidence="2" key="1">
    <citation type="journal article" date="2021" name="Proc. Natl. Acad. Sci. U.S.A.">
        <title>A Catalog of Tens of Thousands of Viruses from Human Metagenomes Reveals Hidden Associations with Chronic Diseases.</title>
        <authorList>
            <person name="Tisza M.J."/>
            <person name="Buck C.B."/>
        </authorList>
    </citation>
    <scope>NUCLEOTIDE SEQUENCE</scope>
    <source>
        <strain evidence="2">Cty3u30</strain>
    </source>
</reference>